<proteinExistence type="predicted"/>
<dbReference type="EMBL" id="BAAAFE010000002">
    <property type="protein sequence ID" value="GAA0861271.1"/>
    <property type="molecule type" value="Genomic_DNA"/>
</dbReference>
<dbReference type="RefSeq" id="WP_058457672.1">
    <property type="nucleotide sequence ID" value="NZ_BAAAFE010000002.1"/>
</dbReference>
<evidence type="ECO:0000313" key="2">
    <source>
        <dbReference type="EMBL" id="GAA0861271.1"/>
    </source>
</evidence>
<evidence type="ECO:0000313" key="3">
    <source>
        <dbReference type="Proteomes" id="UP001500738"/>
    </source>
</evidence>
<comment type="caution">
    <text evidence="2">The sequence shown here is derived from an EMBL/GenBank/DDBJ whole genome shotgun (WGS) entry which is preliminary data.</text>
</comment>
<dbReference type="SUPFAM" id="SSF54427">
    <property type="entry name" value="NTF2-like"/>
    <property type="match status" value="1"/>
</dbReference>
<feature type="domain" description="SnoaL-like" evidence="1">
    <location>
        <begin position="5"/>
        <end position="121"/>
    </location>
</feature>
<dbReference type="Proteomes" id="UP001500738">
    <property type="component" value="Unassembled WGS sequence"/>
</dbReference>
<protein>
    <recommendedName>
        <fullName evidence="1">SnoaL-like domain-containing protein</fullName>
    </recommendedName>
</protein>
<sequence length="122" mass="13278">MASIHDIARDFTALLRDGAFETAGDRYWSPDVTSIEPAALPGGISTAVSGIEATRIKRSARFGGARIDEIGIDGPFVTGDQFALFLDMVLVDPASGERQPFTEIALYTVRGGQITEERYFYD</sequence>
<dbReference type="Gene3D" id="3.10.450.50">
    <property type="match status" value="1"/>
</dbReference>
<dbReference type="Pfam" id="PF20409">
    <property type="entry name" value="SnoaL_5"/>
    <property type="match status" value="1"/>
</dbReference>
<accession>A0ABN1LWP0</accession>
<evidence type="ECO:0000259" key="1">
    <source>
        <dbReference type="Pfam" id="PF20409"/>
    </source>
</evidence>
<dbReference type="InterPro" id="IPR032710">
    <property type="entry name" value="NTF2-like_dom_sf"/>
</dbReference>
<reference evidence="2 3" key="1">
    <citation type="journal article" date="2019" name="Int. J. Syst. Evol. Microbiol.">
        <title>The Global Catalogue of Microorganisms (GCM) 10K type strain sequencing project: providing services to taxonomists for standard genome sequencing and annotation.</title>
        <authorList>
            <consortium name="The Broad Institute Genomics Platform"/>
            <consortium name="The Broad Institute Genome Sequencing Center for Infectious Disease"/>
            <person name="Wu L."/>
            <person name="Ma J."/>
        </authorList>
    </citation>
    <scope>NUCLEOTIDE SEQUENCE [LARGE SCALE GENOMIC DNA]</scope>
    <source>
        <strain evidence="2 3">JCM 15910</strain>
    </source>
</reference>
<dbReference type="InterPro" id="IPR046860">
    <property type="entry name" value="SnoaL_5"/>
</dbReference>
<gene>
    <name evidence="2" type="ORF">GCM10009115_03250</name>
</gene>
<organism evidence="2 3">
    <name type="scientific">Sphingopyxis soli</name>
    <dbReference type="NCBI Taxonomy" id="592051"/>
    <lineage>
        <taxon>Bacteria</taxon>
        <taxon>Pseudomonadati</taxon>
        <taxon>Pseudomonadota</taxon>
        <taxon>Alphaproteobacteria</taxon>
        <taxon>Sphingomonadales</taxon>
        <taxon>Sphingomonadaceae</taxon>
        <taxon>Sphingopyxis</taxon>
    </lineage>
</organism>
<keyword evidence="3" id="KW-1185">Reference proteome</keyword>
<name>A0ABN1LWP0_9SPHN</name>